<dbReference type="EnsemblMetazoa" id="ADIR004330-RA">
    <property type="protein sequence ID" value="ADIR004330-PA"/>
    <property type="gene ID" value="ADIR004330"/>
</dbReference>
<dbReference type="AlphaFoldDB" id="A0A182N9K4"/>
<reference evidence="2" key="2">
    <citation type="submission" date="2020-05" db="UniProtKB">
        <authorList>
            <consortium name="EnsemblMetazoa"/>
        </authorList>
    </citation>
    <scope>IDENTIFICATION</scope>
    <source>
        <strain evidence="2">WRAIR2</strain>
    </source>
</reference>
<reference evidence="3" key="1">
    <citation type="submission" date="2013-03" db="EMBL/GenBank/DDBJ databases">
        <title>The Genome Sequence of Anopheles dirus WRAIR2.</title>
        <authorList>
            <consortium name="The Broad Institute Genomics Platform"/>
            <person name="Neafsey D.E."/>
            <person name="Walton C."/>
            <person name="Walker B."/>
            <person name="Young S.K."/>
            <person name="Zeng Q."/>
            <person name="Gargeya S."/>
            <person name="Fitzgerald M."/>
            <person name="Haas B."/>
            <person name="Abouelleil A."/>
            <person name="Allen A.W."/>
            <person name="Alvarado L."/>
            <person name="Arachchi H.M."/>
            <person name="Berlin A.M."/>
            <person name="Chapman S.B."/>
            <person name="Gainer-Dewar J."/>
            <person name="Goldberg J."/>
            <person name="Griggs A."/>
            <person name="Gujja S."/>
            <person name="Hansen M."/>
            <person name="Howarth C."/>
            <person name="Imamovic A."/>
            <person name="Ireland A."/>
            <person name="Larimer J."/>
            <person name="McCowan C."/>
            <person name="Murphy C."/>
            <person name="Pearson M."/>
            <person name="Poon T.W."/>
            <person name="Priest M."/>
            <person name="Roberts A."/>
            <person name="Saif S."/>
            <person name="Shea T."/>
            <person name="Sisk P."/>
            <person name="Sykes S."/>
            <person name="Wortman J."/>
            <person name="Nusbaum C."/>
            <person name="Birren B."/>
        </authorList>
    </citation>
    <scope>NUCLEOTIDE SEQUENCE [LARGE SCALE GENOMIC DNA]</scope>
    <source>
        <strain evidence="3">WRAIR2</strain>
    </source>
</reference>
<protein>
    <submittedName>
        <fullName evidence="2">Uncharacterized protein</fullName>
    </submittedName>
</protein>
<keyword evidence="3" id="KW-1185">Reference proteome</keyword>
<feature type="region of interest" description="Disordered" evidence="1">
    <location>
        <begin position="23"/>
        <end position="46"/>
    </location>
</feature>
<evidence type="ECO:0000313" key="3">
    <source>
        <dbReference type="Proteomes" id="UP000075884"/>
    </source>
</evidence>
<organism evidence="2 3">
    <name type="scientific">Anopheles dirus</name>
    <dbReference type="NCBI Taxonomy" id="7168"/>
    <lineage>
        <taxon>Eukaryota</taxon>
        <taxon>Metazoa</taxon>
        <taxon>Ecdysozoa</taxon>
        <taxon>Arthropoda</taxon>
        <taxon>Hexapoda</taxon>
        <taxon>Insecta</taxon>
        <taxon>Pterygota</taxon>
        <taxon>Neoptera</taxon>
        <taxon>Endopterygota</taxon>
        <taxon>Diptera</taxon>
        <taxon>Nematocera</taxon>
        <taxon>Culicoidea</taxon>
        <taxon>Culicidae</taxon>
        <taxon>Anophelinae</taxon>
        <taxon>Anopheles</taxon>
    </lineage>
</organism>
<evidence type="ECO:0000256" key="1">
    <source>
        <dbReference type="SAM" id="MobiDB-lite"/>
    </source>
</evidence>
<dbReference type="VEuPathDB" id="VectorBase:ADIR004330"/>
<evidence type="ECO:0000313" key="2">
    <source>
        <dbReference type="EnsemblMetazoa" id="ADIR004330-PA"/>
    </source>
</evidence>
<dbReference type="Proteomes" id="UP000075884">
    <property type="component" value="Unassembled WGS sequence"/>
</dbReference>
<proteinExistence type="predicted"/>
<accession>A0A182N9K4</accession>
<sequence length="46" mass="5153">MQRIVIKRVSNKKKPSDTKFIRLSAGSLPTPQPTKHFDNFDTLGGP</sequence>
<name>A0A182N9K4_9DIPT</name>